<dbReference type="AlphaFoldDB" id="A0A845A654"/>
<evidence type="ECO:0000313" key="2">
    <source>
        <dbReference type="EMBL" id="MXP25680.1"/>
    </source>
</evidence>
<accession>A0A845A654</accession>
<dbReference type="Proteomes" id="UP000460561">
    <property type="component" value="Unassembled WGS sequence"/>
</dbReference>
<evidence type="ECO:0000313" key="3">
    <source>
        <dbReference type="Proteomes" id="UP000460561"/>
    </source>
</evidence>
<sequence length="237" mass="25467">MANAAAAEAASSQPQHEKLALMGTIPIYWGEAADLADVINGTAEPHWARAVLEETYELEPVSLLDAEVLSKQHNLLLAQPRALSPSENVALDDWVRDGGHVLIFADPMMTGHSNYPIGDRRRPQDVILLSPILQHWGLSLSFDESQSSGVQSDEDAGVSLPVQLAGSFALQTAASGAECKLRFSGLLADCQIGAGRAMILADAALLNPDPLTDSVADDLRFLMHWAYATRDLGKSRD</sequence>
<dbReference type="OrthoDB" id="7390937at2"/>
<keyword evidence="3" id="KW-1185">Reference proteome</keyword>
<dbReference type="InterPro" id="IPR019196">
    <property type="entry name" value="ABC_transp_unknown"/>
</dbReference>
<protein>
    <submittedName>
        <fullName evidence="2">ABC transporter</fullName>
    </submittedName>
</protein>
<gene>
    <name evidence="2" type="ORF">GRI39_06445</name>
</gene>
<organism evidence="2 3">
    <name type="scientific">Altericroceibacterium indicum</name>
    <dbReference type="NCBI Taxonomy" id="374177"/>
    <lineage>
        <taxon>Bacteria</taxon>
        <taxon>Pseudomonadati</taxon>
        <taxon>Pseudomonadota</taxon>
        <taxon>Alphaproteobacteria</taxon>
        <taxon>Sphingomonadales</taxon>
        <taxon>Erythrobacteraceae</taxon>
        <taxon>Altericroceibacterium</taxon>
    </lineage>
</organism>
<dbReference type="Pfam" id="PF09822">
    <property type="entry name" value="ABC_transp_aux"/>
    <property type="match status" value="1"/>
</dbReference>
<evidence type="ECO:0000259" key="1">
    <source>
        <dbReference type="Pfam" id="PF09822"/>
    </source>
</evidence>
<reference evidence="2 3" key="1">
    <citation type="submission" date="2019-12" db="EMBL/GenBank/DDBJ databases">
        <title>Genomic-based taxomic classification of the family Erythrobacteraceae.</title>
        <authorList>
            <person name="Xu L."/>
        </authorList>
    </citation>
    <scope>NUCLEOTIDE SEQUENCE [LARGE SCALE GENOMIC DNA]</scope>
    <source>
        <strain evidence="2 3">DSM 18604</strain>
    </source>
</reference>
<comment type="caution">
    <text evidence="2">The sequence shown here is derived from an EMBL/GenBank/DDBJ whole genome shotgun (WGS) entry which is preliminary data.</text>
</comment>
<dbReference type="RefSeq" id="WP_160738882.1">
    <property type="nucleotide sequence ID" value="NZ_WTYQ01000002.1"/>
</dbReference>
<proteinExistence type="predicted"/>
<feature type="domain" description="ABC-type uncharacterised transport system" evidence="1">
    <location>
        <begin position="51"/>
        <end position="142"/>
    </location>
</feature>
<name>A0A845A654_9SPHN</name>
<dbReference type="EMBL" id="WTYQ01000002">
    <property type="protein sequence ID" value="MXP25680.1"/>
    <property type="molecule type" value="Genomic_DNA"/>
</dbReference>